<accession>A0A0E2B6A8</accession>
<dbReference type="AlphaFoldDB" id="A0A0E2B6A8"/>
<dbReference type="EMBL" id="AHMY02000022">
    <property type="protein sequence ID" value="EKO16739.1"/>
    <property type="molecule type" value="Genomic_DNA"/>
</dbReference>
<sequence>MFGKILFDHDFPKQLNLLLCSITGSFTLDHFIDYPEKSCLVFTLILTEIPKTKPKRRL</sequence>
<reference evidence="1 2" key="1">
    <citation type="submission" date="2012-10" db="EMBL/GenBank/DDBJ databases">
        <authorList>
            <person name="Harkins D.M."/>
            <person name="Durkin A.S."/>
            <person name="Brinkac L.M."/>
            <person name="Selengut J.D."/>
            <person name="Sanka R."/>
            <person name="DePew J."/>
            <person name="Purushe J."/>
            <person name="Peacock S.J."/>
            <person name="Thaipadungpanit J."/>
            <person name="Wuthiekanun V.W."/>
            <person name="Day N.P."/>
            <person name="Vinetz J.M."/>
            <person name="Sutton G.G."/>
            <person name="Nelson W.C."/>
            <person name="Fouts D.E."/>
        </authorList>
    </citation>
    <scope>NUCLEOTIDE SEQUENCE [LARGE SCALE GENOMIC DNA]</scope>
    <source>
        <strain evidence="1 2">H1</strain>
    </source>
</reference>
<organism evidence="1 2">
    <name type="scientific">Leptospira kirschneri str. H1</name>
    <dbReference type="NCBI Taxonomy" id="1049966"/>
    <lineage>
        <taxon>Bacteria</taxon>
        <taxon>Pseudomonadati</taxon>
        <taxon>Spirochaetota</taxon>
        <taxon>Spirochaetia</taxon>
        <taxon>Leptospirales</taxon>
        <taxon>Leptospiraceae</taxon>
        <taxon>Leptospira</taxon>
    </lineage>
</organism>
<evidence type="ECO:0000313" key="2">
    <source>
        <dbReference type="Proteomes" id="UP000006253"/>
    </source>
</evidence>
<proteinExistence type="predicted"/>
<comment type="caution">
    <text evidence="1">The sequence shown here is derived from an EMBL/GenBank/DDBJ whole genome shotgun (WGS) entry which is preliminary data.</text>
</comment>
<evidence type="ECO:0000313" key="1">
    <source>
        <dbReference type="EMBL" id="EKO16739.1"/>
    </source>
</evidence>
<name>A0A0E2B6A8_9LEPT</name>
<protein>
    <submittedName>
        <fullName evidence="1">Uncharacterized protein</fullName>
    </submittedName>
</protein>
<dbReference type="Proteomes" id="UP000006253">
    <property type="component" value="Unassembled WGS sequence"/>
</dbReference>
<gene>
    <name evidence="1" type="ORF">LEP1GSC081_2751</name>
</gene>